<name>A0A382PY69_9ZZZZ</name>
<feature type="transmembrane region" description="Helical" evidence="1">
    <location>
        <begin position="20"/>
        <end position="39"/>
    </location>
</feature>
<evidence type="ECO:0000256" key="1">
    <source>
        <dbReference type="SAM" id="Phobius"/>
    </source>
</evidence>
<feature type="non-terminal residue" evidence="2">
    <location>
        <position position="152"/>
    </location>
</feature>
<evidence type="ECO:0000313" key="2">
    <source>
        <dbReference type="EMBL" id="SVC77625.1"/>
    </source>
</evidence>
<dbReference type="EMBL" id="UINC01110249">
    <property type="protein sequence ID" value="SVC77625.1"/>
    <property type="molecule type" value="Genomic_DNA"/>
</dbReference>
<proteinExistence type="predicted"/>
<sequence>VTFVFWIILQRLIGSKRSGLIISLLIMCLINLGNISLFISEDPNESITSSLDQQVLVIVLLILSVLGIIYFIKTKTLDDKTSIANVISITMIGFLVFNISTFAIMTSDDESSLEFSMVPIQISDIENKPDIYFIILDEYAGFLQLENDFGYD</sequence>
<feature type="transmembrane region" description="Helical" evidence="1">
    <location>
        <begin position="84"/>
        <end position="105"/>
    </location>
</feature>
<keyword evidence="1" id="KW-0472">Membrane</keyword>
<evidence type="ECO:0008006" key="3">
    <source>
        <dbReference type="Google" id="ProtNLM"/>
    </source>
</evidence>
<feature type="non-terminal residue" evidence="2">
    <location>
        <position position="1"/>
    </location>
</feature>
<accession>A0A382PY69</accession>
<reference evidence="2" key="1">
    <citation type="submission" date="2018-05" db="EMBL/GenBank/DDBJ databases">
        <authorList>
            <person name="Lanie J.A."/>
            <person name="Ng W.-L."/>
            <person name="Kazmierczak K.M."/>
            <person name="Andrzejewski T.M."/>
            <person name="Davidsen T.M."/>
            <person name="Wayne K.J."/>
            <person name="Tettelin H."/>
            <person name="Glass J.I."/>
            <person name="Rusch D."/>
            <person name="Podicherti R."/>
            <person name="Tsui H.-C.T."/>
            <person name="Winkler M.E."/>
        </authorList>
    </citation>
    <scope>NUCLEOTIDE SEQUENCE</scope>
</reference>
<keyword evidence="1" id="KW-1133">Transmembrane helix</keyword>
<gene>
    <name evidence="2" type="ORF">METZ01_LOCUS330479</name>
</gene>
<dbReference type="AlphaFoldDB" id="A0A382PY69"/>
<organism evidence="2">
    <name type="scientific">marine metagenome</name>
    <dbReference type="NCBI Taxonomy" id="408172"/>
    <lineage>
        <taxon>unclassified sequences</taxon>
        <taxon>metagenomes</taxon>
        <taxon>ecological metagenomes</taxon>
    </lineage>
</organism>
<feature type="transmembrane region" description="Helical" evidence="1">
    <location>
        <begin position="51"/>
        <end position="72"/>
    </location>
</feature>
<protein>
    <recommendedName>
        <fullName evidence="3">Sulfatase N-terminal domain-containing protein</fullName>
    </recommendedName>
</protein>
<keyword evidence="1" id="KW-0812">Transmembrane</keyword>